<evidence type="ECO:0000256" key="1">
    <source>
        <dbReference type="SAM" id="MobiDB-lite"/>
    </source>
</evidence>
<evidence type="ECO:0000313" key="4">
    <source>
        <dbReference type="Proteomes" id="UP000181790"/>
    </source>
</evidence>
<feature type="chain" id="PRO_5010295224" description="Outer membrane protein beta-barrel domain-containing protein" evidence="2">
    <location>
        <begin position="22"/>
        <end position="209"/>
    </location>
</feature>
<dbReference type="EMBL" id="MORL01000019">
    <property type="protein sequence ID" value="OIN56729.1"/>
    <property type="molecule type" value="Genomic_DNA"/>
</dbReference>
<keyword evidence="2" id="KW-0732">Signal</keyword>
<name>A0A1S2VDG4_9BACT</name>
<organism evidence="3 4">
    <name type="scientific">Arsenicibacter rosenii</name>
    <dbReference type="NCBI Taxonomy" id="1750698"/>
    <lineage>
        <taxon>Bacteria</taxon>
        <taxon>Pseudomonadati</taxon>
        <taxon>Bacteroidota</taxon>
        <taxon>Cytophagia</taxon>
        <taxon>Cytophagales</taxon>
        <taxon>Spirosomataceae</taxon>
        <taxon>Arsenicibacter</taxon>
    </lineage>
</organism>
<dbReference type="AlphaFoldDB" id="A0A1S2VDG4"/>
<evidence type="ECO:0000256" key="2">
    <source>
        <dbReference type="SAM" id="SignalP"/>
    </source>
</evidence>
<feature type="region of interest" description="Disordered" evidence="1">
    <location>
        <begin position="25"/>
        <end position="46"/>
    </location>
</feature>
<protein>
    <recommendedName>
        <fullName evidence="5">Outer membrane protein beta-barrel domain-containing protein</fullName>
    </recommendedName>
</protein>
<dbReference type="RefSeq" id="WP_071505647.1">
    <property type="nucleotide sequence ID" value="NZ_MORL01000019.1"/>
</dbReference>
<dbReference type="SUPFAM" id="SSF56935">
    <property type="entry name" value="Porins"/>
    <property type="match status" value="1"/>
</dbReference>
<feature type="signal peptide" evidence="2">
    <location>
        <begin position="1"/>
        <end position="21"/>
    </location>
</feature>
<accession>A0A1S2VDG4</accession>
<evidence type="ECO:0008006" key="5">
    <source>
        <dbReference type="Google" id="ProtNLM"/>
    </source>
</evidence>
<dbReference type="Proteomes" id="UP000181790">
    <property type="component" value="Unassembled WGS sequence"/>
</dbReference>
<feature type="compositionally biased region" description="Basic and acidic residues" evidence="1">
    <location>
        <begin position="27"/>
        <end position="43"/>
    </location>
</feature>
<keyword evidence="4" id="KW-1185">Reference proteome</keyword>
<evidence type="ECO:0000313" key="3">
    <source>
        <dbReference type="EMBL" id="OIN56729.1"/>
    </source>
</evidence>
<gene>
    <name evidence="3" type="ORF">BLX24_23410</name>
</gene>
<comment type="caution">
    <text evidence="3">The sequence shown here is derived from an EMBL/GenBank/DDBJ whole genome shotgun (WGS) entry which is preliminary data.</text>
</comment>
<dbReference type="OrthoDB" id="1098580at2"/>
<proteinExistence type="predicted"/>
<sequence length="209" mass="22859">MRHIGKLLLLTSLLTSSLAFGQITADPEERGERGAQDPLRSRTPEGNPLPFMQRLRFGGGISGLSIGNPFSIGVSPVVAYQASERAVLGVGVNYVYTRLKLYDSAGQRYNFTANQYGGRVFGMYEIVPKIIPNLYAHGELESISVQDNYSGAGLPVNRTWIASPLVGVTYSQRIGRLAGINLSALYNLNYTTSSTQVYGSPWVLRISFF</sequence>
<reference evidence="3 4" key="1">
    <citation type="submission" date="2016-10" db="EMBL/GenBank/DDBJ databases">
        <title>Arsenicibacter rosenii gen. nov., sp. nov., an efficient arsenic-methylating bacterium isolated from an arsenic-contaminated paddy soil.</title>
        <authorList>
            <person name="Huang K."/>
        </authorList>
    </citation>
    <scope>NUCLEOTIDE SEQUENCE [LARGE SCALE GENOMIC DNA]</scope>
    <source>
        <strain evidence="3 4">SM-1</strain>
    </source>
</reference>